<dbReference type="PANTHER" id="PTHR30437">
    <property type="entry name" value="TRANSCRIPTION ELONGATION FACTOR GREA"/>
    <property type="match status" value="1"/>
</dbReference>
<evidence type="ECO:0000259" key="1">
    <source>
        <dbReference type="Pfam" id="PF01272"/>
    </source>
</evidence>
<dbReference type="InterPro" id="IPR001437">
    <property type="entry name" value="Tscrpt_elong_fac_GreA/B_C"/>
</dbReference>
<evidence type="ECO:0000313" key="2">
    <source>
        <dbReference type="EMBL" id="ALH80463.1"/>
    </source>
</evidence>
<dbReference type="EMBL" id="CP012700">
    <property type="protein sequence ID" value="ALH80463.1"/>
    <property type="molecule type" value="Genomic_DNA"/>
</dbReference>
<dbReference type="KEGG" id="smag:AN936_08805"/>
<dbReference type="GO" id="GO:0003746">
    <property type="term" value="F:translation elongation factor activity"/>
    <property type="evidence" value="ECO:0007669"/>
    <property type="project" value="UniProtKB-KW"/>
</dbReference>
<dbReference type="PANTHER" id="PTHR30437:SF5">
    <property type="entry name" value="REGULATOR OF NUCLEOSIDE DIPHOSPHATE KINASE"/>
    <property type="match status" value="1"/>
</dbReference>
<dbReference type="AlphaFoldDB" id="A0A0N9UUF3"/>
<dbReference type="InterPro" id="IPR036953">
    <property type="entry name" value="GreA/GreB_C_sf"/>
</dbReference>
<dbReference type="RefSeq" id="WP_054587824.1">
    <property type="nucleotide sequence ID" value="NZ_CP012700.1"/>
</dbReference>
<dbReference type="PATRIC" id="fig|33050.5.peg.1830"/>
<dbReference type="GO" id="GO:0006354">
    <property type="term" value="P:DNA-templated transcription elongation"/>
    <property type="evidence" value="ECO:0007669"/>
    <property type="project" value="TreeGrafter"/>
</dbReference>
<dbReference type="GO" id="GO:0070063">
    <property type="term" value="F:RNA polymerase binding"/>
    <property type="evidence" value="ECO:0007669"/>
    <property type="project" value="InterPro"/>
</dbReference>
<evidence type="ECO:0000313" key="3">
    <source>
        <dbReference type="Proteomes" id="UP000058074"/>
    </source>
</evidence>
<dbReference type="Proteomes" id="UP000058074">
    <property type="component" value="Chromosome"/>
</dbReference>
<dbReference type="GO" id="GO:0032784">
    <property type="term" value="P:regulation of DNA-templated transcription elongation"/>
    <property type="evidence" value="ECO:0007669"/>
    <property type="project" value="InterPro"/>
</dbReference>
<organism evidence="2 3">
    <name type="scientific">Sphingopyxis macrogoltabida</name>
    <name type="common">Sphingomonas macrogoltabidus</name>
    <dbReference type="NCBI Taxonomy" id="33050"/>
    <lineage>
        <taxon>Bacteria</taxon>
        <taxon>Pseudomonadati</taxon>
        <taxon>Pseudomonadota</taxon>
        <taxon>Alphaproteobacteria</taxon>
        <taxon>Sphingomonadales</taxon>
        <taxon>Sphingomonadaceae</taxon>
        <taxon>Sphingopyxis</taxon>
    </lineage>
</organism>
<name>A0A0N9UUF3_SPHMC</name>
<dbReference type="GO" id="GO:0003677">
    <property type="term" value="F:DNA binding"/>
    <property type="evidence" value="ECO:0007669"/>
    <property type="project" value="InterPro"/>
</dbReference>
<accession>A0A0N9UUF3</accession>
<protein>
    <submittedName>
        <fullName evidence="2">Transcription elongation factor GreAB</fullName>
    </submittedName>
</protein>
<dbReference type="Pfam" id="PF01272">
    <property type="entry name" value="GreA_GreB"/>
    <property type="match status" value="1"/>
</dbReference>
<sequence length="132" mass="14537">MKNEEAIRPPIHMIDSEADALTELTLQKQRDHIRLYELLLGEIDRAAIYSSADIPDDVVTMGSEVTFLDEKSGTERTVRLVYPGDADISAGRISILTPIGAGLIGLSTGQSILWPDRGGEEHRLTIVKVRQP</sequence>
<proteinExistence type="predicted"/>
<dbReference type="SUPFAM" id="SSF54534">
    <property type="entry name" value="FKBP-like"/>
    <property type="match status" value="1"/>
</dbReference>
<dbReference type="NCBIfam" id="NF004396">
    <property type="entry name" value="PRK05753.1"/>
    <property type="match status" value="1"/>
</dbReference>
<reference evidence="2 3" key="1">
    <citation type="journal article" date="2015" name="Genome Announc.">
        <title>Complete Genome Sequence of Polypropylene Glycol- and Polyethylene Glycol-Degrading Sphingopyxis macrogoltabida Strain EY-1.</title>
        <authorList>
            <person name="Ohtsubo Y."/>
            <person name="Nagata Y."/>
            <person name="Numata M."/>
            <person name="Tsuchikane K."/>
            <person name="Hosoyama A."/>
            <person name="Yamazoe A."/>
            <person name="Tsuda M."/>
            <person name="Fujita N."/>
            <person name="Kawai F."/>
        </authorList>
    </citation>
    <scope>NUCLEOTIDE SEQUENCE [LARGE SCALE GENOMIC DNA]</scope>
    <source>
        <strain evidence="2 3">EY-1</strain>
    </source>
</reference>
<keyword evidence="2" id="KW-0251">Elongation factor</keyword>
<keyword evidence="2" id="KW-0648">Protein biosynthesis</keyword>
<dbReference type="Gene3D" id="3.10.50.30">
    <property type="entry name" value="Transcription elongation factor, GreA/GreB, C-terminal domain"/>
    <property type="match status" value="1"/>
</dbReference>
<gene>
    <name evidence="2" type="ORF">AN936_08805</name>
</gene>
<feature type="domain" description="Transcription elongation factor GreA/GreB C-terminal" evidence="1">
    <location>
        <begin position="55"/>
        <end position="130"/>
    </location>
</feature>
<dbReference type="InterPro" id="IPR023459">
    <property type="entry name" value="Tscrpt_elong_fac_GreA/B_fam"/>
</dbReference>